<dbReference type="InterPro" id="IPR005721">
    <property type="entry name" value="Ribosomal_uL22_euk/arc"/>
</dbReference>
<dbReference type="GO" id="GO:0022625">
    <property type="term" value="C:cytosolic large ribosomal subunit"/>
    <property type="evidence" value="ECO:0007669"/>
    <property type="project" value="TreeGrafter"/>
</dbReference>
<comment type="similarity">
    <text evidence="1 4">Belongs to the universal ribosomal protein uL22 family.</text>
</comment>
<evidence type="ECO:0000256" key="4">
    <source>
        <dbReference type="RuleBase" id="RU004005"/>
    </source>
</evidence>
<sequence length="468" mass="53241">MVKYSREPNNPTKSCKARGADLRVHFKASHYNLYYYKHSVNLSSHFLAEVSVKGSVNDVTQCYCCSKNEFLMNTRETAFAIRKLPLVKAKRYLEDVLAHKQAIPFRRFCRGVGRTAQAKSRHSNGQGRWPVKSAKFILDLLKNAESNAEVKGLDVDALYISHIQVNQAQKQRRRTYRAHGRINPYMSSPCHIELILSEKEEPVRKEPETKLATSKKSQALRSVYLLFKNPSLTSSILYKLFSFLSLHSDHGNSICKQFFPYLEVLERTSIISLSDNANETLLLEDVTTLEELRAPEIDLSKIKWCGTKNYLLWDEPILQELVRGFWKNAQTELDCIRSVVVGKEVAISINTIAGAINCSRFNDCFMEDWDEIYVFNGKSWTLAGQKANMEGDHYSRLIFRIIVEQGVINHMSTPTTSILNNILSNGATRRAKVYLRGLGDLRKCSRAEGEASEEKKLKSDKDASPVLG</sequence>
<evidence type="ECO:0008006" key="8">
    <source>
        <dbReference type="Google" id="ProtNLM"/>
    </source>
</evidence>
<dbReference type="AlphaFoldDB" id="A0AAQ3P516"/>
<dbReference type="PANTHER" id="PTHR11593:SF47">
    <property type="entry name" value="LARGE RIBOSOMAL SUBUNIT PROTEIN UL22Y"/>
    <property type="match status" value="1"/>
</dbReference>
<dbReference type="NCBIfam" id="TIGR01038">
    <property type="entry name" value="uL22_arch_euk"/>
    <property type="match status" value="1"/>
</dbReference>
<dbReference type="InterPro" id="IPR018260">
    <property type="entry name" value="Ribosomal_uL22_CS"/>
</dbReference>
<dbReference type="GO" id="GO:0003735">
    <property type="term" value="F:structural constituent of ribosome"/>
    <property type="evidence" value="ECO:0007669"/>
    <property type="project" value="InterPro"/>
</dbReference>
<keyword evidence="3 4" id="KW-0687">Ribonucleoprotein</keyword>
<evidence type="ECO:0000256" key="1">
    <source>
        <dbReference type="ARBA" id="ARBA00009451"/>
    </source>
</evidence>
<accession>A0AAQ3P516</accession>
<gene>
    <name evidence="6" type="ORF">V8G54_000294</name>
</gene>
<evidence type="ECO:0000313" key="6">
    <source>
        <dbReference type="EMBL" id="WVZ21750.1"/>
    </source>
</evidence>
<dbReference type="PANTHER" id="PTHR11593">
    <property type="entry name" value="60S RIBOSOMAL PROTEIN L17"/>
    <property type="match status" value="1"/>
</dbReference>
<reference evidence="6 7" key="1">
    <citation type="journal article" date="2023" name="Life. Sci Alliance">
        <title>Evolutionary insights into 3D genome organization and epigenetic landscape of Vigna mungo.</title>
        <authorList>
            <person name="Junaid A."/>
            <person name="Singh B."/>
            <person name="Bhatia S."/>
        </authorList>
    </citation>
    <scope>NUCLEOTIDE SEQUENCE [LARGE SCALE GENOMIC DNA]</scope>
    <source>
        <strain evidence="6">Urdbean</strain>
    </source>
</reference>
<dbReference type="CDD" id="cd00336">
    <property type="entry name" value="Ribosomal_L22"/>
    <property type="match status" value="1"/>
</dbReference>
<dbReference type="PROSITE" id="PS00464">
    <property type="entry name" value="RIBOSOMAL_L22"/>
    <property type="match status" value="1"/>
</dbReference>
<evidence type="ECO:0000256" key="3">
    <source>
        <dbReference type="ARBA" id="ARBA00023274"/>
    </source>
</evidence>
<evidence type="ECO:0000313" key="7">
    <source>
        <dbReference type="Proteomes" id="UP001374535"/>
    </source>
</evidence>
<proteinExistence type="inferred from homology"/>
<dbReference type="Gene3D" id="3.90.470.10">
    <property type="entry name" value="Ribosomal protein L22/L17"/>
    <property type="match status" value="2"/>
</dbReference>
<dbReference type="InterPro" id="IPR001063">
    <property type="entry name" value="Ribosomal_uL22"/>
</dbReference>
<dbReference type="GO" id="GO:0002181">
    <property type="term" value="P:cytoplasmic translation"/>
    <property type="evidence" value="ECO:0007669"/>
    <property type="project" value="TreeGrafter"/>
</dbReference>
<dbReference type="Pfam" id="PF00237">
    <property type="entry name" value="Ribosomal_L22"/>
    <property type="match status" value="1"/>
</dbReference>
<dbReference type="InterPro" id="IPR036394">
    <property type="entry name" value="Ribosomal_uL22_sf"/>
</dbReference>
<evidence type="ECO:0000256" key="2">
    <source>
        <dbReference type="ARBA" id="ARBA00022980"/>
    </source>
</evidence>
<organism evidence="6 7">
    <name type="scientific">Vigna mungo</name>
    <name type="common">Black gram</name>
    <name type="synonym">Phaseolus mungo</name>
    <dbReference type="NCBI Taxonomy" id="3915"/>
    <lineage>
        <taxon>Eukaryota</taxon>
        <taxon>Viridiplantae</taxon>
        <taxon>Streptophyta</taxon>
        <taxon>Embryophyta</taxon>
        <taxon>Tracheophyta</taxon>
        <taxon>Spermatophyta</taxon>
        <taxon>Magnoliopsida</taxon>
        <taxon>eudicotyledons</taxon>
        <taxon>Gunneridae</taxon>
        <taxon>Pentapetalae</taxon>
        <taxon>rosids</taxon>
        <taxon>fabids</taxon>
        <taxon>Fabales</taxon>
        <taxon>Fabaceae</taxon>
        <taxon>Papilionoideae</taxon>
        <taxon>50 kb inversion clade</taxon>
        <taxon>NPAAA clade</taxon>
        <taxon>indigoferoid/millettioid clade</taxon>
        <taxon>Phaseoleae</taxon>
        <taxon>Vigna</taxon>
    </lineage>
</organism>
<keyword evidence="7" id="KW-1185">Reference proteome</keyword>
<name>A0AAQ3P516_VIGMU</name>
<protein>
    <recommendedName>
        <fullName evidence="8">60S ribosomal protein L17-2</fullName>
    </recommendedName>
</protein>
<dbReference type="EMBL" id="CP144700">
    <property type="protein sequence ID" value="WVZ21750.1"/>
    <property type="molecule type" value="Genomic_DNA"/>
</dbReference>
<keyword evidence="2 4" id="KW-0689">Ribosomal protein</keyword>
<dbReference type="Proteomes" id="UP001374535">
    <property type="component" value="Chromosome 1"/>
</dbReference>
<evidence type="ECO:0000256" key="5">
    <source>
        <dbReference type="SAM" id="MobiDB-lite"/>
    </source>
</evidence>
<dbReference type="SUPFAM" id="SSF54843">
    <property type="entry name" value="Ribosomal protein L22"/>
    <property type="match status" value="1"/>
</dbReference>
<dbReference type="FunFam" id="3.90.470.10:FF:000005">
    <property type="entry name" value="60S ribosomal protein L17"/>
    <property type="match status" value="1"/>
</dbReference>
<feature type="region of interest" description="Disordered" evidence="5">
    <location>
        <begin position="448"/>
        <end position="468"/>
    </location>
</feature>